<protein>
    <submittedName>
        <fullName evidence="1">Uncharacterized protein</fullName>
    </submittedName>
</protein>
<evidence type="ECO:0000313" key="2">
    <source>
        <dbReference type="Proteomes" id="UP000311605"/>
    </source>
</evidence>
<dbReference type="OrthoDB" id="1029638at2"/>
<dbReference type="AlphaFoldDB" id="A0A5C4XP49"/>
<name>A0A5C4XP49_9HYPH</name>
<dbReference type="RefSeq" id="WP_139672804.1">
    <property type="nucleotide sequence ID" value="NZ_VDMN01000001.1"/>
</dbReference>
<reference evidence="1 2" key="1">
    <citation type="submission" date="2019-06" db="EMBL/GenBank/DDBJ databases">
        <title>The draft genome of Rhizobium smilacinae PTYR-5.</title>
        <authorList>
            <person name="Liu L."/>
            <person name="Li L."/>
            <person name="Zhang X."/>
        </authorList>
    </citation>
    <scope>NUCLEOTIDE SEQUENCE [LARGE SCALE GENOMIC DNA]</scope>
    <source>
        <strain evidence="1 2">PTYR-5</strain>
    </source>
</reference>
<gene>
    <name evidence="1" type="ORF">FHP24_03300</name>
</gene>
<evidence type="ECO:0000313" key="1">
    <source>
        <dbReference type="EMBL" id="TNM65316.1"/>
    </source>
</evidence>
<dbReference type="EMBL" id="VDMN01000001">
    <property type="protein sequence ID" value="TNM65316.1"/>
    <property type="molecule type" value="Genomic_DNA"/>
</dbReference>
<keyword evidence="2" id="KW-1185">Reference proteome</keyword>
<dbReference type="Proteomes" id="UP000311605">
    <property type="component" value="Unassembled WGS sequence"/>
</dbReference>
<proteinExistence type="predicted"/>
<sequence length="600" mass="67293">MDDRRDAVLAIYSRVTDFNYNAKVGPFQILAMTATQGCMHPRTTKYMSELVKIGPKGEGGPLAFEMFSLPPLVRYLYMYGNCLSPENVASIKKSITSSRVNLNAHGTLNHAIMQISSWYLIAQYFPDIIWTTSDGEQITSPEVMERLKDKLSARTESFYQNGYAEQSSPTYAMVNFFPLLNMIDFGRDAQLRQSSEREAILILALLKANSFHGRLVPPLTRHTHPQTIAQDARALAAIPAVTQHVLWFYFGEPQYGRFDLQNKREPYYVAMLALSKWSAPFSAAVFTQPYVATINTPAFAIWGNPTSREIYGRHFMAENFVIGGGNSVLEPGGYNEDTDAFGIIYRTQKSFGLIDCYHPYYRSNSGDLAWESDRSSPFQEIYIGGSSGLLIFDIPDADPYIFDAKNSFYMKRNNNAASLFKVVNCRFPTLGGILEVDGSTIYYRDGNIYVALKAENGFFESRKSRNPEMIGYQNLSIKGARNAIYFTVAEAAKYGSLEAFKEYISSKMIVKTPQGYSYNDDGGDNIEVRYSAQPVDNNRMRLIPEVLKNGTRIDGGDAAVVKSPSITLEDGRLTLRCNGSEDVVLRTGVDVPRFPKPCRL</sequence>
<comment type="caution">
    <text evidence="1">The sequence shown here is derived from an EMBL/GenBank/DDBJ whole genome shotgun (WGS) entry which is preliminary data.</text>
</comment>
<accession>A0A5C4XP49</accession>
<organism evidence="1 2">
    <name type="scientific">Aliirhizobium smilacinae</name>
    <dbReference type="NCBI Taxonomy" id="1395944"/>
    <lineage>
        <taxon>Bacteria</taxon>
        <taxon>Pseudomonadati</taxon>
        <taxon>Pseudomonadota</taxon>
        <taxon>Alphaproteobacteria</taxon>
        <taxon>Hyphomicrobiales</taxon>
        <taxon>Rhizobiaceae</taxon>
        <taxon>Aliirhizobium</taxon>
    </lineage>
</organism>